<dbReference type="PATRIC" id="fig|1470200.3.peg.1436"/>
<accession>A0A0J0YNV0</accession>
<keyword evidence="4" id="KW-1185">Reference proteome</keyword>
<proteinExistence type="predicted"/>
<dbReference type="InterPro" id="IPR050611">
    <property type="entry name" value="ABCF"/>
</dbReference>
<dbReference type="STRING" id="1470200.PL75_11565"/>
<name>A0A0J0YNV0_9NEIS</name>
<evidence type="ECO:0000313" key="4">
    <source>
        <dbReference type="Proteomes" id="UP000036027"/>
    </source>
</evidence>
<dbReference type="Gene3D" id="3.40.50.300">
    <property type="entry name" value="P-loop containing nucleotide triphosphate hydrolases"/>
    <property type="match status" value="1"/>
</dbReference>
<feature type="non-terminal residue" evidence="3">
    <location>
        <position position="1"/>
    </location>
</feature>
<comment type="caution">
    <text evidence="3">The sequence shown here is derived from an EMBL/GenBank/DDBJ whole genome shotgun (WGS) entry which is preliminary data.</text>
</comment>
<evidence type="ECO:0000256" key="1">
    <source>
        <dbReference type="ARBA" id="ARBA00022737"/>
    </source>
</evidence>
<dbReference type="Proteomes" id="UP000036027">
    <property type="component" value="Unassembled WGS sequence"/>
</dbReference>
<reference evidence="3 4" key="1">
    <citation type="submission" date="2014-11" db="EMBL/GenBank/DDBJ databases">
        <title>Genome of a novel goose pathogen.</title>
        <authorList>
            <person name="Hansen C.M."/>
            <person name="Hueffer K."/>
            <person name="Choi S.C."/>
        </authorList>
    </citation>
    <scope>NUCLEOTIDE SEQUENCE [LARGE SCALE GENOMIC DNA]</scope>
    <source>
        <strain evidence="3 4">KH1503</strain>
    </source>
</reference>
<dbReference type="RefSeq" id="WP_047762084.1">
    <property type="nucleotide sequence ID" value="NZ_JTDO01000242.1"/>
</dbReference>
<evidence type="ECO:0000313" key="3">
    <source>
        <dbReference type="EMBL" id="KLT71825.1"/>
    </source>
</evidence>
<dbReference type="PANTHER" id="PTHR19211:SF96">
    <property type="entry name" value="ATP-BINDING PROTEIN YBIT-RELATED"/>
    <property type="match status" value="1"/>
</dbReference>
<sequence length="77" mass="8399">QAGDNDQVLRCSLGCLLSGRNDVVKQVQVLSGGEKGRMLYGNLILLKPNVLVMDEPTTQMDMESIASLNMALEKYKG</sequence>
<evidence type="ECO:0000259" key="2">
    <source>
        <dbReference type="Pfam" id="PF00005"/>
    </source>
</evidence>
<dbReference type="GO" id="GO:0016887">
    <property type="term" value="F:ATP hydrolysis activity"/>
    <property type="evidence" value="ECO:0007669"/>
    <property type="project" value="InterPro"/>
</dbReference>
<dbReference type="GO" id="GO:0005524">
    <property type="term" value="F:ATP binding"/>
    <property type="evidence" value="ECO:0007669"/>
    <property type="project" value="InterPro"/>
</dbReference>
<protein>
    <recommendedName>
        <fullName evidence="2">ABC transporter domain-containing protein</fullName>
    </recommendedName>
</protein>
<dbReference type="AlphaFoldDB" id="A0A0J0YNV0"/>
<organism evidence="3 4">
    <name type="scientific">Neisseria arctica</name>
    <dbReference type="NCBI Taxonomy" id="1470200"/>
    <lineage>
        <taxon>Bacteria</taxon>
        <taxon>Pseudomonadati</taxon>
        <taxon>Pseudomonadota</taxon>
        <taxon>Betaproteobacteria</taxon>
        <taxon>Neisseriales</taxon>
        <taxon>Neisseriaceae</taxon>
        <taxon>Neisseria</taxon>
    </lineage>
</organism>
<dbReference type="InterPro" id="IPR027417">
    <property type="entry name" value="P-loop_NTPase"/>
</dbReference>
<dbReference type="InterPro" id="IPR003439">
    <property type="entry name" value="ABC_transporter-like_ATP-bd"/>
</dbReference>
<keyword evidence="1" id="KW-0677">Repeat</keyword>
<dbReference type="SUPFAM" id="SSF52540">
    <property type="entry name" value="P-loop containing nucleoside triphosphate hydrolases"/>
    <property type="match status" value="1"/>
</dbReference>
<dbReference type="PANTHER" id="PTHR19211">
    <property type="entry name" value="ATP-BINDING TRANSPORT PROTEIN-RELATED"/>
    <property type="match status" value="1"/>
</dbReference>
<dbReference type="Pfam" id="PF00005">
    <property type="entry name" value="ABC_tran"/>
    <property type="match status" value="1"/>
</dbReference>
<dbReference type="EMBL" id="JTDO01000242">
    <property type="protein sequence ID" value="KLT71825.1"/>
    <property type="molecule type" value="Genomic_DNA"/>
</dbReference>
<feature type="non-terminal residue" evidence="3">
    <location>
        <position position="77"/>
    </location>
</feature>
<feature type="domain" description="ABC transporter" evidence="2">
    <location>
        <begin position="22"/>
        <end position="58"/>
    </location>
</feature>
<gene>
    <name evidence="3" type="ORF">PL75_11565</name>
</gene>
<dbReference type="OrthoDB" id="9782163at2"/>